<keyword evidence="2" id="KW-1185">Reference proteome</keyword>
<accession>A0A0C2XBR3</accession>
<name>A0A0C2XBR3_AMAMK</name>
<protein>
    <submittedName>
        <fullName evidence="1">Uncharacterized protein</fullName>
    </submittedName>
</protein>
<proteinExistence type="predicted"/>
<dbReference type="HOGENOM" id="CLU_2235895_0_0_1"/>
<sequence length="105" mass="12259">MIRGIHCTRWVFRQWNLGRSINSEPVGTDYEKPEYELQGTTKKGVPLQRLQCLFFHKSNVIANCGRLRDLRLAFGIRGFPTAQSKLPFSHINYILPRTQNCFFTK</sequence>
<evidence type="ECO:0000313" key="2">
    <source>
        <dbReference type="Proteomes" id="UP000054549"/>
    </source>
</evidence>
<evidence type="ECO:0000313" key="1">
    <source>
        <dbReference type="EMBL" id="KIL66283.1"/>
    </source>
</evidence>
<gene>
    <name evidence="1" type="ORF">M378DRAFT_413953</name>
</gene>
<dbReference type="EMBL" id="KN818237">
    <property type="protein sequence ID" value="KIL66283.1"/>
    <property type="molecule type" value="Genomic_DNA"/>
</dbReference>
<dbReference type="InParanoid" id="A0A0C2XBR3"/>
<organism evidence="1 2">
    <name type="scientific">Amanita muscaria (strain Koide BX008)</name>
    <dbReference type="NCBI Taxonomy" id="946122"/>
    <lineage>
        <taxon>Eukaryota</taxon>
        <taxon>Fungi</taxon>
        <taxon>Dikarya</taxon>
        <taxon>Basidiomycota</taxon>
        <taxon>Agaricomycotina</taxon>
        <taxon>Agaricomycetes</taxon>
        <taxon>Agaricomycetidae</taxon>
        <taxon>Agaricales</taxon>
        <taxon>Pluteineae</taxon>
        <taxon>Amanitaceae</taxon>
        <taxon>Amanita</taxon>
    </lineage>
</organism>
<dbReference type="AlphaFoldDB" id="A0A0C2XBR3"/>
<reference evidence="1 2" key="1">
    <citation type="submission" date="2014-04" db="EMBL/GenBank/DDBJ databases">
        <title>Evolutionary Origins and Diversification of the Mycorrhizal Mutualists.</title>
        <authorList>
            <consortium name="DOE Joint Genome Institute"/>
            <consortium name="Mycorrhizal Genomics Consortium"/>
            <person name="Kohler A."/>
            <person name="Kuo A."/>
            <person name="Nagy L.G."/>
            <person name="Floudas D."/>
            <person name="Copeland A."/>
            <person name="Barry K.W."/>
            <person name="Cichocki N."/>
            <person name="Veneault-Fourrey C."/>
            <person name="LaButti K."/>
            <person name="Lindquist E.A."/>
            <person name="Lipzen A."/>
            <person name="Lundell T."/>
            <person name="Morin E."/>
            <person name="Murat C."/>
            <person name="Riley R."/>
            <person name="Ohm R."/>
            <person name="Sun H."/>
            <person name="Tunlid A."/>
            <person name="Henrissat B."/>
            <person name="Grigoriev I.V."/>
            <person name="Hibbett D.S."/>
            <person name="Martin F."/>
        </authorList>
    </citation>
    <scope>NUCLEOTIDE SEQUENCE [LARGE SCALE GENOMIC DNA]</scope>
    <source>
        <strain evidence="1 2">Koide BX008</strain>
    </source>
</reference>
<dbReference type="Proteomes" id="UP000054549">
    <property type="component" value="Unassembled WGS sequence"/>
</dbReference>